<feature type="compositionally biased region" description="Basic and acidic residues" evidence="1">
    <location>
        <begin position="324"/>
        <end position="333"/>
    </location>
</feature>
<reference evidence="2" key="1">
    <citation type="submission" date="2018-06" db="EMBL/GenBank/DDBJ databases">
        <authorList>
            <person name="Zhirakovskaya E."/>
        </authorList>
    </citation>
    <scope>NUCLEOTIDE SEQUENCE</scope>
</reference>
<name>A0A3B0TRP5_9ZZZZ</name>
<protein>
    <recommendedName>
        <fullName evidence="3">Transporter</fullName>
    </recommendedName>
</protein>
<accession>A0A3B0TRP5</accession>
<feature type="compositionally biased region" description="Basic and acidic residues" evidence="1">
    <location>
        <begin position="298"/>
        <end position="314"/>
    </location>
</feature>
<feature type="region of interest" description="Disordered" evidence="1">
    <location>
        <begin position="298"/>
        <end position="374"/>
    </location>
</feature>
<sequence>MGALFEIKKTKQFLFSFLLILPLLGFSQYTDVINSNRPGLSVSAYAVGKNVIQLEAGLLYEQSDHAGLNTQSNIWGTDISLRYGLLFETLELNYEGTFQNRNTTFGNTGVSQNFTDFSRNRLGLKFLIYDRFKNPERNKPNLYSWRANHVFQFKNLIPSVSIYGGATFNIGDNPFYLGDPTVSYRAMIATQSKLTPRFVLITNTAYDRISTEFPELNFLISLSYAFRNPKWSTFVENQFIDSDRYSDVLIRAGIAHLLKENLQLDINMGTSFKNTPSRIFVSAGGSYRFDFHKDAPKAIEDQKADENGGAIKKDAMKKKKKGEKKKEGGKGAEDIDLGPTKKQLRKLKKEEKRKNKGKKKNKKDKKKDTGVIEF</sequence>
<feature type="compositionally biased region" description="Basic residues" evidence="1">
    <location>
        <begin position="354"/>
        <end position="365"/>
    </location>
</feature>
<evidence type="ECO:0000256" key="1">
    <source>
        <dbReference type="SAM" id="MobiDB-lite"/>
    </source>
</evidence>
<organism evidence="2">
    <name type="scientific">hydrothermal vent metagenome</name>
    <dbReference type="NCBI Taxonomy" id="652676"/>
    <lineage>
        <taxon>unclassified sequences</taxon>
        <taxon>metagenomes</taxon>
        <taxon>ecological metagenomes</taxon>
    </lineage>
</organism>
<evidence type="ECO:0008006" key="3">
    <source>
        <dbReference type="Google" id="ProtNLM"/>
    </source>
</evidence>
<evidence type="ECO:0000313" key="2">
    <source>
        <dbReference type="EMBL" id="VAW16087.1"/>
    </source>
</evidence>
<dbReference type="AlphaFoldDB" id="A0A3B0TRP5"/>
<proteinExistence type="predicted"/>
<dbReference type="EMBL" id="UOEL01000129">
    <property type="protein sequence ID" value="VAW16087.1"/>
    <property type="molecule type" value="Genomic_DNA"/>
</dbReference>
<gene>
    <name evidence="2" type="ORF">MNBD_BACTEROID03-1278</name>
</gene>
<dbReference type="Pfam" id="PF13557">
    <property type="entry name" value="Phenol_MetA_deg"/>
    <property type="match status" value="1"/>
</dbReference>
<dbReference type="InterPro" id="IPR025737">
    <property type="entry name" value="FApF"/>
</dbReference>